<feature type="compositionally biased region" description="Pro residues" evidence="4">
    <location>
        <begin position="33"/>
        <end position="42"/>
    </location>
</feature>
<dbReference type="Proteomes" id="UP001180020">
    <property type="component" value="Unassembled WGS sequence"/>
</dbReference>
<comment type="caution">
    <text evidence="6">The sequence shown here is derived from an EMBL/GenBank/DDBJ whole genome shotgun (WGS) entry which is preliminary data.</text>
</comment>
<evidence type="ECO:0000313" key="7">
    <source>
        <dbReference type="Proteomes" id="UP001180020"/>
    </source>
</evidence>
<organism evidence="6 7">
    <name type="scientific">Acorus calamus</name>
    <name type="common">Sweet flag</name>
    <dbReference type="NCBI Taxonomy" id="4465"/>
    <lineage>
        <taxon>Eukaryota</taxon>
        <taxon>Viridiplantae</taxon>
        <taxon>Streptophyta</taxon>
        <taxon>Embryophyta</taxon>
        <taxon>Tracheophyta</taxon>
        <taxon>Spermatophyta</taxon>
        <taxon>Magnoliopsida</taxon>
        <taxon>Liliopsida</taxon>
        <taxon>Acoraceae</taxon>
        <taxon>Acorus</taxon>
    </lineage>
</organism>
<keyword evidence="7" id="KW-1185">Reference proteome</keyword>
<keyword evidence="3" id="KW-0539">Nucleus</keyword>
<evidence type="ECO:0000256" key="2">
    <source>
        <dbReference type="ARBA" id="ARBA00009057"/>
    </source>
</evidence>
<dbReference type="PROSITE" id="PS51514">
    <property type="entry name" value="BRX"/>
    <property type="match status" value="1"/>
</dbReference>
<feature type="domain" description="BRX" evidence="5">
    <location>
        <begin position="106"/>
        <end position="161"/>
    </location>
</feature>
<feature type="compositionally biased region" description="Polar residues" evidence="4">
    <location>
        <begin position="86"/>
        <end position="101"/>
    </location>
</feature>
<evidence type="ECO:0000256" key="3">
    <source>
        <dbReference type="ARBA" id="ARBA00023242"/>
    </source>
</evidence>
<evidence type="ECO:0000256" key="4">
    <source>
        <dbReference type="SAM" id="MobiDB-lite"/>
    </source>
</evidence>
<dbReference type="EMBL" id="JAUJYO010000015">
    <property type="protein sequence ID" value="KAK1296487.1"/>
    <property type="molecule type" value="Genomic_DNA"/>
</dbReference>
<dbReference type="GO" id="GO:0005634">
    <property type="term" value="C:nucleus"/>
    <property type="evidence" value="ECO:0007669"/>
    <property type="project" value="UniProtKB-SubCell"/>
</dbReference>
<sequence>MVPSEDIFDAWEAQKWWLENSERISDLYDIRRPPPFRTPPPSEVDGLVISPNDSPIGSCRTQSQESIEVQRSNGSLRTLMPGVLTGESSADGSTTMSNGDSQGDVIEWVQEYESGVFVTVRSYPDGTRELRRVELSRDRFGEVKARVWWEENKERLHREYS</sequence>
<evidence type="ECO:0000256" key="1">
    <source>
        <dbReference type="ARBA" id="ARBA00004123"/>
    </source>
</evidence>
<evidence type="ECO:0000313" key="6">
    <source>
        <dbReference type="EMBL" id="KAK1296487.1"/>
    </source>
</evidence>
<dbReference type="AlphaFoldDB" id="A0AAV9D5L8"/>
<proteinExistence type="inferred from homology"/>
<dbReference type="InterPro" id="IPR013591">
    <property type="entry name" value="Brevis_radix_dom"/>
</dbReference>
<dbReference type="InterPro" id="IPR044532">
    <property type="entry name" value="BRX-like"/>
</dbReference>
<comment type="similarity">
    <text evidence="2">Belongs to the BRX family.</text>
</comment>
<reference evidence="6" key="1">
    <citation type="journal article" date="2023" name="Nat. Commun.">
        <title>Diploid and tetraploid genomes of Acorus and the evolution of monocots.</title>
        <authorList>
            <person name="Ma L."/>
            <person name="Liu K.W."/>
            <person name="Li Z."/>
            <person name="Hsiao Y.Y."/>
            <person name="Qi Y."/>
            <person name="Fu T."/>
            <person name="Tang G.D."/>
            <person name="Zhang D."/>
            <person name="Sun W.H."/>
            <person name="Liu D.K."/>
            <person name="Li Y."/>
            <person name="Chen G.Z."/>
            <person name="Liu X.D."/>
            <person name="Liao X.Y."/>
            <person name="Jiang Y.T."/>
            <person name="Yu X."/>
            <person name="Hao Y."/>
            <person name="Huang J."/>
            <person name="Zhao X.W."/>
            <person name="Ke S."/>
            <person name="Chen Y.Y."/>
            <person name="Wu W.L."/>
            <person name="Hsu J.L."/>
            <person name="Lin Y.F."/>
            <person name="Huang M.D."/>
            <person name="Li C.Y."/>
            <person name="Huang L."/>
            <person name="Wang Z.W."/>
            <person name="Zhao X."/>
            <person name="Zhong W.Y."/>
            <person name="Peng D.H."/>
            <person name="Ahmad S."/>
            <person name="Lan S."/>
            <person name="Zhang J.S."/>
            <person name="Tsai W.C."/>
            <person name="Van de Peer Y."/>
            <person name="Liu Z.J."/>
        </authorList>
    </citation>
    <scope>NUCLEOTIDE SEQUENCE</scope>
    <source>
        <strain evidence="6">CP</strain>
    </source>
</reference>
<accession>A0AAV9D5L8</accession>
<feature type="region of interest" description="Disordered" evidence="4">
    <location>
        <begin position="31"/>
        <end position="101"/>
    </location>
</feature>
<comment type="subcellular location">
    <subcellularLocation>
        <location evidence="1">Nucleus</location>
    </subcellularLocation>
</comment>
<evidence type="ECO:0000259" key="5">
    <source>
        <dbReference type="PROSITE" id="PS51514"/>
    </source>
</evidence>
<protein>
    <submittedName>
        <fullName evidence="6">Protein Brevis radix-like 3</fullName>
    </submittedName>
</protein>
<reference evidence="6" key="2">
    <citation type="submission" date="2023-06" db="EMBL/GenBank/DDBJ databases">
        <authorList>
            <person name="Ma L."/>
            <person name="Liu K.-W."/>
            <person name="Li Z."/>
            <person name="Hsiao Y.-Y."/>
            <person name="Qi Y."/>
            <person name="Fu T."/>
            <person name="Tang G."/>
            <person name="Zhang D."/>
            <person name="Sun W.-H."/>
            <person name="Liu D.-K."/>
            <person name="Li Y."/>
            <person name="Chen G.-Z."/>
            <person name="Liu X.-D."/>
            <person name="Liao X.-Y."/>
            <person name="Jiang Y.-T."/>
            <person name="Yu X."/>
            <person name="Hao Y."/>
            <person name="Huang J."/>
            <person name="Zhao X.-W."/>
            <person name="Ke S."/>
            <person name="Chen Y.-Y."/>
            <person name="Wu W.-L."/>
            <person name="Hsu J.-L."/>
            <person name="Lin Y.-F."/>
            <person name="Huang M.-D."/>
            <person name="Li C.-Y."/>
            <person name="Huang L."/>
            <person name="Wang Z.-W."/>
            <person name="Zhao X."/>
            <person name="Zhong W.-Y."/>
            <person name="Peng D.-H."/>
            <person name="Ahmad S."/>
            <person name="Lan S."/>
            <person name="Zhang J.-S."/>
            <person name="Tsai W.-C."/>
            <person name="Van De Peer Y."/>
            <person name="Liu Z.-J."/>
        </authorList>
    </citation>
    <scope>NUCLEOTIDE SEQUENCE</scope>
    <source>
        <strain evidence="6">CP</strain>
        <tissue evidence="6">Leaves</tissue>
    </source>
</reference>
<gene>
    <name evidence="6" type="primary">BRXL3</name>
    <name evidence="6" type="ORF">QJS10_CPB15g01152</name>
</gene>
<name>A0AAV9D5L8_ACOCL</name>
<dbReference type="PANTHER" id="PTHR46058">
    <property type="entry name" value="PROTEIN BREVIS RADIX-LIKE 1"/>
    <property type="match status" value="1"/>
</dbReference>
<dbReference type="Pfam" id="PF08381">
    <property type="entry name" value="BRX"/>
    <property type="match status" value="1"/>
</dbReference>
<dbReference type="PANTHER" id="PTHR46058:SF4">
    <property type="entry name" value="OS04G0475250 PROTEIN"/>
    <property type="match status" value="1"/>
</dbReference>
<feature type="compositionally biased region" description="Polar residues" evidence="4">
    <location>
        <begin position="51"/>
        <end position="76"/>
    </location>
</feature>